<dbReference type="Proteomes" id="UP000832011">
    <property type="component" value="Chromosome"/>
</dbReference>
<reference evidence="2 3" key="1">
    <citation type="journal article" date="2022" name="Res Sq">
        <title>Evolution of multicellular longitudinally dividing oral cavity symbionts (Neisseriaceae).</title>
        <authorList>
            <person name="Nyongesa S."/>
            <person name="Weber P."/>
            <person name="Bernet E."/>
            <person name="Pullido F."/>
            <person name="Nieckarz M."/>
            <person name="Delaby M."/>
            <person name="Nieves C."/>
            <person name="Viehboeck T."/>
            <person name="Krause N."/>
            <person name="Rivera-Millot A."/>
            <person name="Nakamura A."/>
            <person name="Vischer N."/>
            <person name="VanNieuwenhze M."/>
            <person name="Brun Y."/>
            <person name="Cava F."/>
            <person name="Bulgheresi S."/>
            <person name="Veyrier F."/>
        </authorList>
    </citation>
    <scope>NUCLEOTIDE SEQUENCE [LARGE SCALE GENOMIC DNA]</scope>
    <source>
        <strain evidence="2 3">SN4</strain>
    </source>
</reference>
<evidence type="ECO:0000313" key="3">
    <source>
        <dbReference type="Proteomes" id="UP000832011"/>
    </source>
</evidence>
<dbReference type="RefSeq" id="WP_058356859.1">
    <property type="nucleotide sequence ID" value="NZ_CABKVG010000010.1"/>
</dbReference>
<sequence length="231" mass="26411">MSKTLHLPQNQSGKDYIIGDLHGCYEQFQRMLIEIGFDKCKDRMIACGDLIDRGKDSLKCARLLTEPWFYSVMGNHENMFIQCQLRLFDIGLYIQNGGEWATRLDEQSGLILYDLLKDLPYAIEIETASGNIGVVHADINSYYWDCFKRNLEQSSASQILAIWGRSRISHKDTFNIEGIDKIFFGHTVNSEVVQLGNTYFIDTGVVFGQLLTCYCVQDDTYHQISYLKGAT</sequence>
<name>A0ABY4E047_9NEIS</name>
<dbReference type="InterPro" id="IPR029052">
    <property type="entry name" value="Metallo-depent_PP-like"/>
</dbReference>
<evidence type="ECO:0000259" key="1">
    <source>
        <dbReference type="Pfam" id="PF00149"/>
    </source>
</evidence>
<dbReference type="Gene3D" id="3.60.21.10">
    <property type="match status" value="1"/>
</dbReference>
<dbReference type="InterPro" id="IPR050126">
    <property type="entry name" value="Ap4A_hydrolase"/>
</dbReference>
<feature type="domain" description="Calcineurin-like phosphoesterase" evidence="1">
    <location>
        <begin position="17"/>
        <end position="188"/>
    </location>
</feature>
<dbReference type="Pfam" id="PF00149">
    <property type="entry name" value="Metallophos"/>
    <property type="match status" value="1"/>
</dbReference>
<protein>
    <submittedName>
        <fullName evidence="2">Metallophosphoesterase</fullName>
    </submittedName>
</protein>
<dbReference type="InterPro" id="IPR004843">
    <property type="entry name" value="Calcineurin-like_PHP"/>
</dbReference>
<dbReference type="SUPFAM" id="SSF56300">
    <property type="entry name" value="Metallo-dependent phosphatases"/>
    <property type="match status" value="1"/>
</dbReference>
<gene>
    <name evidence="2" type="ORF">LVJ82_17195</name>
</gene>
<dbReference type="EMBL" id="CP091511">
    <property type="protein sequence ID" value="UOO89156.1"/>
    <property type="molecule type" value="Genomic_DNA"/>
</dbReference>
<keyword evidence="3" id="KW-1185">Reference proteome</keyword>
<evidence type="ECO:0000313" key="2">
    <source>
        <dbReference type="EMBL" id="UOO89156.1"/>
    </source>
</evidence>
<proteinExistence type="predicted"/>
<dbReference type="PANTHER" id="PTHR42850">
    <property type="entry name" value="METALLOPHOSPHOESTERASE"/>
    <property type="match status" value="1"/>
</dbReference>
<organism evidence="2 3">
    <name type="scientific">Vitreoscilla massiliensis</name>
    <dbReference type="NCBI Taxonomy" id="1689272"/>
    <lineage>
        <taxon>Bacteria</taxon>
        <taxon>Pseudomonadati</taxon>
        <taxon>Pseudomonadota</taxon>
        <taxon>Betaproteobacteria</taxon>
        <taxon>Neisseriales</taxon>
        <taxon>Neisseriaceae</taxon>
        <taxon>Vitreoscilla</taxon>
    </lineage>
</organism>
<dbReference type="PANTHER" id="PTHR42850:SF10">
    <property type="entry name" value="SERINE_THREONINE-PROTEIN PHOSPHATASE 1"/>
    <property type="match status" value="1"/>
</dbReference>
<accession>A0ABY4E047</accession>